<reference evidence="2 3" key="1">
    <citation type="submission" date="2019-09" db="EMBL/GenBank/DDBJ databases">
        <authorList>
            <person name="Chandra G."/>
            <person name="Truman W A."/>
        </authorList>
    </citation>
    <scope>NUCLEOTIDE SEQUENCE [LARGE SCALE GENOMIC DNA]</scope>
    <source>
        <strain evidence="2">PS723</strain>
    </source>
</reference>
<accession>A0A5E7G160</accession>
<evidence type="ECO:0000313" key="3">
    <source>
        <dbReference type="Proteomes" id="UP000379480"/>
    </source>
</evidence>
<name>A0A5E7G160_PSEFL</name>
<organism evidence="2 3">
    <name type="scientific">Pseudomonas fluorescens</name>
    <dbReference type="NCBI Taxonomy" id="294"/>
    <lineage>
        <taxon>Bacteria</taxon>
        <taxon>Pseudomonadati</taxon>
        <taxon>Pseudomonadota</taxon>
        <taxon>Gammaproteobacteria</taxon>
        <taxon>Pseudomonadales</taxon>
        <taxon>Pseudomonadaceae</taxon>
        <taxon>Pseudomonas</taxon>
    </lineage>
</organism>
<dbReference type="EMBL" id="CABVHY010000047">
    <property type="protein sequence ID" value="VVO42903.1"/>
    <property type="molecule type" value="Genomic_DNA"/>
</dbReference>
<dbReference type="RefSeq" id="WP_150807261.1">
    <property type="nucleotide sequence ID" value="NZ_CABVHY010000047.1"/>
</dbReference>
<evidence type="ECO:0008006" key="4">
    <source>
        <dbReference type="Google" id="ProtNLM"/>
    </source>
</evidence>
<dbReference type="AlphaFoldDB" id="A0A5E7G160"/>
<feature type="region of interest" description="Disordered" evidence="1">
    <location>
        <begin position="366"/>
        <end position="392"/>
    </location>
</feature>
<evidence type="ECO:0000256" key="1">
    <source>
        <dbReference type="SAM" id="MobiDB-lite"/>
    </source>
</evidence>
<dbReference type="OrthoDB" id="6751426at2"/>
<proteinExistence type="predicted"/>
<protein>
    <recommendedName>
        <fullName evidence="4">Imidazoleglycerol-phosphate synthase</fullName>
    </recommendedName>
</protein>
<sequence>MSVNSLEKLLASMKGRSVCRGWGAITAFGRAQLNRLLEEQYIASLNNSKLLPPLSGYLFVTDDQTESVTLDSIILGKPELSFKSASLNTSRLTLTMNIIAGTYTNMSVPSMGASKLLSDFSITEDQGFKVEMTIDLRQLVGEVDKRGRVTLDLASDPEMTCNLGSLPGIQKKVAAFIQGHLAAQPDDRRSFELGLLDFSGYNPLAPTQFYIRTQRAPGSESPLATNHGDGAVVVFIRLKVKDEDGAFPVEGSGFPYLIPDDKAQGKDLYSASLVLNSDWIELADEGQLDILKNLLFPGENVFVESPGDPHRPHDLLVLGNVKPTPESLSIEPLFISLDDTKDRQFIARRGDGSVINNARWSVSSPDHPLSAGGITPGGGKYTPLSRSRMSKDQVPTVVTARYTEAGREHVSSALVMAVFESMSISPRVCVSGVGKDILPLQLAASTVSGGELIWPTLDPSEGVLTVIDNNHAVYAPPITQVAPLTALKIKVRDKSTQDTIEATVVLLSAPHTLPVDPAFVPFIAGKTPIQLRSGIPSEFLEWEVIGEGGGEVDESGLYTPPVQVTSRTSVVQCTYSQSGVPLARGFSIIQLSEPHKEELRWSELEKFSISTNGGPDQCYTNGLQQIPVVITIETKPFKVGDDNYYIPVSDVELSTLTLVDKITDAEVPFTHVAQDGIEYESGIEWAASKKKNRFTLYSPTAAGQTLPLAPPVAKNNNTRYRELYIHLAKEGPRTFYARFKASNGRTWNSKDLIKDEREITVQGVKATPPTLLDYKFERERVYQDPLGHDEPDDQNNPNRDVFSYYRQSTDYWRLNYLRLRTYPVGFATLLMEQNISTIQWESELLEETFFSYTGYAFNPANYENSDSPAPEGLSFDVYQRGLMNARGKTLKTSFDGNKRPSPGQLIVSLHRTDDVKYWHDGMAGGEEHKRYRKLLDGGVKCVLLDEEGNRHPLQISFEAPTLADSRNKLIVGLR</sequence>
<dbReference type="Proteomes" id="UP000379480">
    <property type="component" value="Unassembled WGS sequence"/>
</dbReference>
<evidence type="ECO:0000313" key="2">
    <source>
        <dbReference type="EMBL" id="VVO42903.1"/>
    </source>
</evidence>
<gene>
    <name evidence="2" type="ORF">PS723_06084</name>
</gene>